<evidence type="ECO:0000259" key="8">
    <source>
        <dbReference type="PROSITE" id="PS50059"/>
    </source>
</evidence>
<dbReference type="EMBL" id="JBHMDM010000003">
    <property type="protein sequence ID" value="MFB9376480.1"/>
    <property type="molecule type" value="Genomic_DNA"/>
</dbReference>
<name>A0ABV5LQX2_9ACTN</name>
<feature type="chain" id="PRO_5047459275" description="peptidylprolyl isomerase" evidence="7">
    <location>
        <begin position="25"/>
        <end position="335"/>
    </location>
</feature>
<sequence length="335" mass="34023">MSRRRAALSVAAAAALALTLGSCASEPDQTPQESASSASSSATSAATEVTAAPVDDSLAVTVSGAAGAAPETQITTPLSVEKTVKKVVTAGTGPEVTLDDTVTFNYALYGGSDGQQVDSSYDGPTRPRFAMSQITRGIASGFVGSKVGDRVVVAISPTDGFGTSATNFGEQYDANTTFVLVADIIAAEKTRTAADGAPVTDVPADLPKVTLTDDRPTGFDVSGISEAVKAPADTIAQDLLTGTGPVVASGQTVVMQYVGATIDGKVFESSWETQPFTTVIGAGRVIQGWDKGLVGKTVGSRVLLVIPADQAYGTDASSGRPTGTLIFVVDILDAY</sequence>
<dbReference type="Gene3D" id="3.10.50.40">
    <property type="match status" value="2"/>
</dbReference>
<keyword evidence="5 6" id="KW-0413">Isomerase</keyword>
<dbReference type="RefSeq" id="WP_380155380.1">
    <property type="nucleotide sequence ID" value="NZ_JBHMDM010000003.1"/>
</dbReference>
<dbReference type="PANTHER" id="PTHR43811">
    <property type="entry name" value="FKBP-TYPE PEPTIDYL-PROLYL CIS-TRANS ISOMERASE FKPA"/>
    <property type="match status" value="1"/>
</dbReference>
<feature type="signal peptide" evidence="7">
    <location>
        <begin position="1"/>
        <end position="24"/>
    </location>
</feature>
<comment type="caution">
    <text evidence="9">The sequence shown here is derived from an EMBL/GenBank/DDBJ whole genome shotgun (WGS) entry which is preliminary data.</text>
</comment>
<dbReference type="InterPro" id="IPR046357">
    <property type="entry name" value="PPIase_dom_sf"/>
</dbReference>
<dbReference type="PROSITE" id="PS51318">
    <property type="entry name" value="TAT"/>
    <property type="match status" value="1"/>
</dbReference>
<evidence type="ECO:0000256" key="7">
    <source>
        <dbReference type="SAM" id="SignalP"/>
    </source>
</evidence>
<evidence type="ECO:0000313" key="9">
    <source>
        <dbReference type="EMBL" id="MFB9376480.1"/>
    </source>
</evidence>
<dbReference type="Pfam" id="PF00254">
    <property type="entry name" value="FKBP_C"/>
    <property type="match status" value="2"/>
</dbReference>
<dbReference type="PROSITE" id="PS50059">
    <property type="entry name" value="FKBP_PPIASE"/>
    <property type="match status" value="2"/>
</dbReference>
<dbReference type="PROSITE" id="PS51257">
    <property type="entry name" value="PROKAR_LIPOPROTEIN"/>
    <property type="match status" value="1"/>
</dbReference>
<reference evidence="9 10" key="1">
    <citation type="submission" date="2024-09" db="EMBL/GenBank/DDBJ databases">
        <authorList>
            <person name="Sun Q."/>
            <person name="Mori K."/>
        </authorList>
    </citation>
    <scope>NUCLEOTIDE SEQUENCE [LARGE SCALE GENOMIC DNA]</scope>
    <source>
        <strain evidence="9 10">TISTR 1856</strain>
    </source>
</reference>
<evidence type="ECO:0000256" key="5">
    <source>
        <dbReference type="ARBA" id="ARBA00023235"/>
    </source>
</evidence>
<keyword evidence="10" id="KW-1185">Reference proteome</keyword>
<evidence type="ECO:0000256" key="1">
    <source>
        <dbReference type="ARBA" id="ARBA00000971"/>
    </source>
</evidence>
<evidence type="ECO:0000256" key="3">
    <source>
        <dbReference type="ARBA" id="ARBA00013194"/>
    </source>
</evidence>
<dbReference type="SUPFAM" id="SSF54534">
    <property type="entry name" value="FKBP-like"/>
    <property type="match status" value="2"/>
</dbReference>
<organism evidence="9 10">
    <name type="scientific">Kineococcus gynurae</name>
    <dbReference type="NCBI Taxonomy" id="452979"/>
    <lineage>
        <taxon>Bacteria</taxon>
        <taxon>Bacillati</taxon>
        <taxon>Actinomycetota</taxon>
        <taxon>Actinomycetes</taxon>
        <taxon>Kineosporiales</taxon>
        <taxon>Kineosporiaceae</taxon>
        <taxon>Kineococcus</taxon>
    </lineage>
</organism>
<keyword evidence="4 6" id="KW-0697">Rotamase</keyword>
<accession>A0ABV5LQX2</accession>
<comment type="similarity">
    <text evidence="2">Belongs to the FKBP-type PPIase family.</text>
</comment>
<comment type="catalytic activity">
    <reaction evidence="1 6">
        <text>[protein]-peptidylproline (omega=180) = [protein]-peptidylproline (omega=0)</text>
        <dbReference type="Rhea" id="RHEA:16237"/>
        <dbReference type="Rhea" id="RHEA-COMP:10747"/>
        <dbReference type="Rhea" id="RHEA-COMP:10748"/>
        <dbReference type="ChEBI" id="CHEBI:83833"/>
        <dbReference type="ChEBI" id="CHEBI:83834"/>
        <dbReference type="EC" id="5.2.1.8"/>
    </reaction>
</comment>
<dbReference type="PANTHER" id="PTHR43811:SF19">
    <property type="entry name" value="39 KDA FK506-BINDING NUCLEAR PROTEIN"/>
    <property type="match status" value="1"/>
</dbReference>
<feature type="domain" description="PPIase FKBP-type" evidence="8">
    <location>
        <begin position="99"/>
        <end position="188"/>
    </location>
</feature>
<evidence type="ECO:0000256" key="2">
    <source>
        <dbReference type="ARBA" id="ARBA00006577"/>
    </source>
</evidence>
<dbReference type="InterPro" id="IPR001179">
    <property type="entry name" value="PPIase_FKBP_dom"/>
</dbReference>
<protein>
    <recommendedName>
        <fullName evidence="3 6">peptidylprolyl isomerase</fullName>
        <ecNumber evidence="3 6">5.2.1.8</ecNumber>
    </recommendedName>
</protein>
<proteinExistence type="inferred from homology"/>
<feature type="domain" description="PPIase FKBP-type" evidence="8">
    <location>
        <begin position="250"/>
        <end position="335"/>
    </location>
</feature>
<dbReference type="GO" id="GO:0003755">
    <property type="term" value="F:peptidyl-prolyl cis-trans isomerase activity"/>
    <property type="evidence" value="ECO:0007669"/>
    <property type="project" value="UniProtKB-EC"/>
</dbReference>
<dbReference type="InterPro" id="IPR006311">
    <property type="entry name" value="TAT_signal"/>
</dbReference>
<keyword evidence="7" id="KW-0732">Signal</keyword>
<evidence type="ECO:0000313" key="10">
    <source>
        <dbReference type="Proteomes" id="UP001589748"/>
    </source>
</evidence>
<gene>
    <name evidence="9" type="ORF">ACFFVI_05825</name>
</gene>
<dbReference type="Proteomes" id="UP001589748">
    <property type="component" value="Unassembled WGS sequence"/>
</dbReference>
<evidence type="ECO:0000256" key="6">
    <source>
        <dbReference type="PROSITE-ProRule" id="PRU00277"/>
    </source>
</evidence>
<dbReference type="EC" id="5.2.1.8" evidence="3 6"/>
<evidence type="ECO:0000256" key="4">
    <source>
        <dbReference type="ARBA" id="ARBA00023110"/>
    </source>
</evidence>